<comment type="caution">
    <text evidence="3">The sequence shown here is derived from an EMBL/GenBank/DDBJ whole genome shotgun (WGS) entry which is preliminary data.</text>
</comment>
<dbReference type="RefSeq" id="WP_118664565.1">
    <property type="nucleotide sequence ID" value="NZ_CP022725.1"/>
</dbReference>
<evidence type="ECO:0000259" key="1">
    <source>
        <dbReference type="Pfam" id="PF13619"/>
    </source>
</evidence>
<keyword evidence="5" id="KW-1185">Reference proteome</keyword>
<dbReference type="GeneID" id="67477905"/>
<dbReference type="Proteomes" id="UP000661012">
    <property type="component" value="Unassembled WGS sequence"/>
</dbReference>
<dbReference type="OrthoDB" id="8612029at2"/>
<dbReference type="Proteomes" id="UP000306393">
    <property type="component" value="Unassembled WGS sequence"/>
</dbReference>
<sequence length="67" mass="7853">MKRQMVASSAIHSVGYDAEKRILEVQLLGHGTWTYRDVPLTTWHFFMAAPSKGSFFYQHIKHQFLQQ</sequence>
<dbReference type="Pfam" id="PF13619">
    <property type="entry name" value="KTSC"/>
    <property type="match status" value="1"/>
</dbReference>
<protein>
    <submittedName>
        <fullName evidence="2">KTSC domain-containing protein</fullName>
    </submittedName>
</protein>
<proteinExistence type="predicted"/>
<dbReference type="KEGG" id="epe:CI789_13920"/>
<evidence type="ECO:0000313" key="5">
    <source>
        <dbReference type="Proteomes" id="UP000661012"/>
    </source>
</evidence>
<reference evidence="3 4" key="1">
    <citation type="journal article" date="2019" name="Sci. Rep.">
        <title>Differences in resource use lead to coexistence of seed-transmitted microbial populations.</title>
        <authorList>
            <person name="Torres-Cortes G."/>
            <person name="Garcia B.J."/>
            <person name="Compant S."/>
            <person name="Rezki S."/>
            <person name="Jones P."/>
            <person name="Preveaux A."/>
            <person name="Briand M."/>
            <person name="Roulet A."/>
            <person name="Bouchez O."/>
            <person name="Jacobson D."/>
            <person name="Barret M."/>
        </authorList>
    </citation>
    <scope>NUCLEOTIDE SEQUENCE [LARGE SCALE GENOMIC DNA]</scope>
    <source>
        <strain evidence="3 4">CFBP13511</strain>
    </source>
</reference>
<evidence type="ECO:0000313" key="2">
    <source>
        <dbReference type="EMBL" id="MBD8106307.1"/>
    </source>
</evidence>
<evidence type="ECO:0000313" key="3">
    <source>
        <dbReference type="EMBL" id="TKJ85250.1"/>
    </source>
</evidence>
<reference evidence="2 5" key="2">
    <citation type="journal article" date="2020" name="FEMS Microbiol. Ecol.">
        <title>Temporal dynamics of bacterial communities during seed development and maturation.</title>
        <authorList>
            <person name="Chesneau G."/>
            <person name="Torres-Cortes G."/>
            <person name="Briand M."/>
            <person name="Darrasse A."/>
            <person name="Preveaux A."/>
            <person name="Marais C."/>
            <person name="Jacques M.A."/>
            <person name="Shade A."/>
            <person name="Barret M."/>
        </authorList>
    </citation>
    <scope>NUCLEOTIDE SEQUENCE [LARGE SCALE GENOMIC DNA]</scope>
    <source>
        <strain evidence="2 5">CFBP13732</strain>
    </source>
</reference>
<dbReference type="AlphaFoldDB" id="A0A3S7S647"/>
<dbReference type="InterPro" id="IPR025309">
    <property type="entry name" value="KTSC_dom"/>
</dbReference>
<dbReference type="STRING" id="1219360.GCA_001571305_03652"/>
<evidence type="ECO:0000313" key="4">
    <source>
        <dbReference type="Proteomes" id="UP000306393"/>
    </source>
</evidence>
<accession>A0A3S7S647</accession>
<dbReference type="EMBL" id="JACYNN010000004">
    <property type="protein sequence ID" value="MBD8106307.1"/>
    <property type="molecule type" value="Genomic_DNA"/>
</dbReference>
<organism evidence="3 4">
    <name type="scientific">Erwinia persicina</name>
    <dbReference type="NCBI Taxonomy" id="55211"/>
    <lineage>
        <taxon>Bacteria</taxon>
        <taxon>Pseudomonadati</taxon>
        <taxon>Pseudomonadota</taxon>
        <taxon>Gammaproteobacteria</taxon>
        <taxon>Enterobacterales</taxon>
        <taxon>Erwiniaceae</taxon>
        <taxon>Erwinia</taxon>
    </lineage>
</organism>
<gene>
    <name evidence="3" type="ORF">EpCFBP13511_20150</name>
    <name evidence="2" type="ORF">IFT93_07690</name>
</gene>
<name>A0A3S7S647_9GAMM</name>
<feature type="domain" description="KTSC" evidence="1">
    <location>
        <begin position="8"/>
        <end position="64"/>
    </location>
</feature>
<dbReference type="EMBL" id="QGAC01000023">
    <property type="protein sequence ID" value="TKJ85250.1"/>
    <property type="molecule type" value="Genomic_DNA"/>
</dbReference>